<dbReference type="EMBL" id="CP119913">
    <property type="protein sequence ID" value="WFD20627.1"/>
    <property type="molecule type" value="Genomic_DNA"/>
</dbReference>
<dbReference type="AlphaFoldDB" id="A0AAF0EDM3"/>
<dbReference type="Proteomes" id="UP001220961">
    <property type="component" value="Chromosome 6"/>
</dbReference>
<name>A0AAF0EDM3_9BASI</name>
<evidence type="ECO:0000313" key="2">
    <source>
        <dbReference type="EMBL" id="WFD20627.1"/>
    </source>
</evidence>
<accession>A0AAF0EDM3</accession>
<evidence type="ECO:0000256" key="1">
    <source>
        <dbReference type="SAM" id="MobiDB-lite"/>
    </source>
</evidence>
<evidence type="ECO:0008006" key="4">
    <source>
        <dbReference type="Google" id="ProtNLM"/>
    </source>
</evidence>
<feature type="compositionally biased region" description="Acidic residues" evidence="1">
    <location>
        <begin position="447"/>
        <end position="460"/>
    </location>
</feature>
<protein>
    <recommendedName>
        <fullName evidence="4">COP9 signalosome complex subunit 3</fullName>
    </recommendedName>
</protein>
<gene>
    <name evidence="2" type="ORF">MCAP1_002876</name>
</gene>
<reference evidence="2" key="1">
    <citation type="submission" date="2023-03" db="EMBL/GenBank/DDBJ databases">
        <title>Mating type loci evolution in Malassezia.</title>
        <authorList>
            <person name="Coelho M.A."/>
        </authorList>
    </citation>
    <scope>NUCLEOTIDE SEQUENCE</scope>
    <source>
        <strain evidence="2">CBS 10434</strain>
    </source>
</reference>
<proteinExistence type="predicted"/>
<sequence length="460" mass="48883">MHAGTEAFVAAVQAAGSDPVRMSEVLHSYVPEPPTSDADDLILGPKGTGRTAELFASHASPLSALACISAELRRASDLGDVAPLALPIQEVLAAPDLRAHLVCMPRLALTQSLDTTRYLEALWQCLAQDYRGITSVHAPLLETYMRAGQTTLAQQLCDATDVDATDNNGCLAQSSDVAEYMGVAGAMYASAGSYAAAEELWDTTLAIPCGAVHPAQTRVFPQALCVKLLRHGQVPPLSEMMPLTSASMRAYFVSEYEAWISYVRAYEYATSWRGMLAASTPTPPADLDNEGPLARTLCEACQAYLPRHRLCTLARLFSTLPLTQVASYVGYTEEETCALVQAMTEQGTVHAYVRAWDPASIAQGVPLPGPLVPQAPMLVHFTAPSPAAELAALHSTLAGAVMAEQAAAPRLEQEHHAQLLSHTVLSKILALHTGVPHDSGDLGDSAAELDLDAPDEAPPL</sequence>
<organism evidence="2 3">
    <name type="scientific">Malassezia caprae</name>
    <dbReference type="NCBI Taxonomy" id="1381934"/>
    <lineage>
        <taxon>Eukaryota</taxon>
        <taxon>Fungi</taxon>
        <taxon>Dikarya</taxon>
        <taxon>Basidiomycota</taxon>
        <taxon>Ustilaginomycotina</taxon>
        <taxon>Malasseziomycetes</taxon>
        <taxon>Malasseziales</taxon>
        <taxon>Malasseziaceae</taxon>
        <taxon>Malassezia</taxon>
    </lineage>
</organism>
<feature type="region of interest" description="Disordered" evidence="1">
    <location>
        <begin position="439"/>
        <end position="460"/>
    </location>
</feature>
<keyword evidence="3" id="KW-1185">Reference proteome</keyword>
<evidence type="ECO:0000313" key="3">
    <source>
        <dbReference type="Proteomes" id="UP001220961"/>
    </source>
</evidence>